<dbReference type="SUPFAM" id="SSF48726">
    <property type="entry name" value="Immunoglobulin"/>
    <property type="match status" value="3"/>
</dbReference>
<proteinExistence type="inferred from homology"/>
<dbReference type="Ensembl" id="ENSGACT00000048069.1">
    <property type="protein sequence ID" value="ENSGACP00000066619.1"/>
    <property type="gene ID" value="ENSGACG00000036802.1"/>
</dbReference>
<dbReference type="Pfam" id="PF07686">
    <property type="entry name" value="V-set"/>
    <property type="match status" value="1"/>
</dbReference>
<dbReference type="Pfam" id="PF08205">
    <property type="entry name" value="C2-set_2"/>
    <property type="match status" value="1"/>
</dbReference>
<dbReference type="PANTHER" id="PTHR23277">
    <property type="entry name" value="NECTIN-RELATED"/>
    <property type="match status" value="1"/>
</dbReference>
<dbReference type="InterPro" id="IPR013162">
    <property type="entry name" value="CD80_C2-set"/>
</dbReference>
<dbReference type="InterPro" id="IPR003599">
    <property type="entry name" value="Ig_sub"/>
</dbReference>
<evidence type="ECO:0000256" key="5">
    <source>
        <dbReference type="ARBA" id="ARBA00022737"/>
    </source>
</evidence>
<dbReference type="InterPro" id="IPR013783">
    <property type="entry name" value="Ig-like_fold"/>
</dbReference>
<dbReference type="Proteomes" id="UP000007635">
    <property type="component" value="Chromosome XVI"/>
</dbReference>
<reference evidence="13 14" key="1">
    <citation type="journal article" date="2021" name="G3 (Bethesda)">
        <title>Improved contiguity of the threespine stickleback genome using long-read sequencing.</title>
        <authorList>
            <person name="Nath S."/>
            <person name="Shaw D.E."/>
            <person name="White M.A."/>
        </authorList>
    </citation>
    <scope>NUCLEOTIDE SEQUENCE [LARGE SCALE GENOMIC DNA]</scope>
    <source>
        <strain evidence="13 14">Lake Benthic</strain>
    </source>
</reference>
<evidence type="ECO:0000256" key="7">
    <source>
        <dbReference type="ARBA" id="ARBA00022989"/>
    </source>
</evidence>
<feature type="domain" description="Ig-like" evidence="12">
    <location>
        <begin position="280"/>
        <end position="360"/>
    </location>
</feature>
<dbReference type="GO" id="GO:0007157">
    <property type="term" value="P:heterophilic cell-cell adhesion via plasma membrane cell adhesion molecules"/>
    <property type="evidence" value="ECO:0007669"/>
    <property type="project" value="TreeGrafter"/>
</dbReference>
<evidence type="ECO:0000256" key="3">
    <source>
        <dbReference type="ARBA" id="ARBA00022692"/>
    </source>
</evidence>
<accession>A0AAQ4RSL3</accession>
<protein>
    <recommendedName>
        <fullName evidence="12">Ig-like domain-containing protein</fullName>
    </recommendedName>
</protein>
<evidence type="ECO:0000256" key="10">
    <source>
        <dbReference type="ARBA" id="ARBA00023180"/>
    </source>
</evidence>
<keyword evidence="8 11" id="KW-0472">Membrane</keyword>
<evidence type="ECO:0000256" key="2">
    <source>
        <dbReference type="ARBA" id="ARBA00007810"/>
    </source>
</evidence>
<keyword evidence="5" id="KW-0677">Repeat</keyword>
<dbReference type="GO" id="GO:0016020">
    <property type="term" value="C:membrane"/>
    <property type="evidence" value="ECO:0007669"/>
    <property type="project" value="UniProtKB-SubCell"/>
</dbReference>
<comment type="subcellular location">
    <subcellularLocation>
        <location evidence="1">Membrane</location>
        <topology evidence="1">Single-pass membrane protein</topology>
    </subcellularLocation>
</comment>
<evidence type="ECO:0000256" key="9">
    <source>
        <dbReference type="ARBA" id="ARBA00023157"/>
    </source>
</evidence>
<evidence type="ECO:0000256" key="4">
    <source>
        <dbReference type="ARBA" id="ARBA00022729"/>
    </source>
</evidence>
<feature type="domain" description="Ig-like" evidence="12">
    <location>
        <begin position="157"/>
        <end position="250"/>
    </location>
</feature>
<keyword evidence="4" id="KW-0732">Signal</keyword>
<evidence type="ECO:0000256" key="8">
    <source>
        <dbReference type="ARBA" id="ARBA00023136"/>
    </source>
</evidence>
<dbReference type="GO" id="GO:0005912">
    <property type="term" value="C:adherens junction"/>
    <property type="evidence" value="ECO:0007669"/>
    <property type="project" value="TreeGrafter"/>
</dbReference>
<evidence type="ECO:0000259" key="12">
    <source>
        <dbReference type="PROSITE" id="PS50835"/>
    </source>
</evidence>
<dbReference type="InterPro" id="IPR013106">
    <property type="entry name" value="Ig_V-set"/>
</dbReference>
<dbReference type="GeneTree" id="ENSGT00940000164822"/>
<dbReference type="InterPro" id="IPR036179">
    <property type="entry name" value="Ig-like_dom_sf"/>
</dbReference>
<dbReference type="Pfam" id="PF13927">
    <property type="entry name" value="Ig_3"/>
    <property type="match status" value="1"/>
</dbReference>
<comment type="similarity">
    <text evidence="2">Belongs to the nectin family.</text>
</comment>
<name>A0AAQ4RSL3_GASAC</name>
<dbReference type="PROSITE" id="PS50835">
    <property type="entry name" value="IG_LIKE"/>
    <property type="match status" value="3"/>
</dbReference>
<dbReference type="Gene3D" id="2.60.40.10">
    <property type="entry name" value="Immunoglobulins"/>
    <property type="match status" value="3"/>
</dbReference>
<dbReference type="PANTHER" id="PTHR23277:SF106">
    <property type="entry name" value="NECTIN-1 ISOFORM X1-RELATED"/>
    <property type="match status" value="1"/>
</dbReference>
<dbReference type="GO" id="GO:0007156">
    <property type="term" value="P:homophilic cell adhesion via plasma membrane adhesion molecules"/>
    <property type="evidence" value="ECO:0007669"/>
    <property type="project" value="TreeGrafter"/>
</dbReference>
<feature type="domain" description="Ig-like" evidence="12">
    <location>
        <begin position="42"/>
        <end position="136"/>
    </location>
</feature>
<dbReference type="AlphaFoldDB" id="A0AAQ4RSL3"/>
<reference evidence="13" key="3">
    <citation type="submission" date="2025-09" db="UniProtKB">
        <authorList>
            <consortium name="Ensembl"/>
        </authorList>
    </citation>
    <scope>IDENTIFICATION</scope>
</reference>
<sequence>MKRKMRAARSSLCDFSFTVYEVMDDSFFTARLLAWTTFILSTHVEAHQVIGGNVTVVEGGTSILPCKLINDKDSLTQMAWRKEPEEDNLISIKPITGMKFVNGVDKRFEFFGDVSDYNGSLRFSNITLRDEGTYTCIFTLFPIGNVQTKILLNVLVPPLTSLEDNRPILGEGEVPLVTCKAAGSKPAAEVRWLKGTLAEKVTERTHVTRHDDGTTTTVSLLSGAPSREIHGHLVECIVTNAALSKEERLPFNIQIYFSTASCHLCVMHHSDLGLWNLSFPPTEVNISMKSEDAFECETEANPHAQFTWSRSDRSGLQSAVRVEGATLRFLSMTSDLNGLYQCEASNLYGKKHSYIYVHVTSEVCRTSFGILIIIMILIGVAALCYKMWKFRMYRTVVVHILKFNIPAVWSRKIYFVVCTSSFVCLLGTGQERTCVQRRGRSKYYSH</sequence>
<keyword evidence="10" id="KW-0325">Glycoprotein</keyword>
<organism evidence="13 14">
    <name type="scientific">Gasterosteus aculeatus aculeatus</name>
    <name type="common">three-spined stickleback</name>
    <dbReference type="NCBI Taxonomy" id="481459"/>
    <lineage>
        <taxon>Eukaryota</taxon>
        <taxon>Metazoa</taxon>
        <taxon>Chordata</taxon>
        <taxon>Craniata</taxon>
        <taxon>Vertebrata</taxon>
        <taxon>Euteleostomi</taxon>
        <taxon>Actinopterygii</taxon>
        <taxon>Neopterygii</taxon>
        <taxon>Teleostei</taxon>
        <taxon>Neoteleostei</taxon>
        <taxon>Acanthomorphata</taxon>
        <taxon>Eupercaria</taxon>
        <taxon>Perciformes</taxon>
        <taxon>Cottioidei</taxon>
        <taxon>Gasterosteales</taxon>
        <taxon>Gasterosteidae</taxon>
        <taxon>Gasterosteus</taxon>
    </lineage>
</organism>
<feature type="transmembrane region" description="Helical" evidence="11">
    <location>
        <begin position="368"/>
        <end position="388"/>
    </location>
</feature>
<keyword evidence="9" id="KW-1015">Disulfide bond</keyword>
<reference evidence="13" key="2">
    <citation type="submission" date="2025-08" db="UniProtKB">
        <authorList>
            <consortium name="Ensembl"/>
        </authorList>
    </citation>
    <scope>IDENTIFICATION</scope>
</reference>
<evidence type="ECO:0000256" key="1">
    <source>
        <dbReference type="ARBA" id="ARBA00004167"/>
    </source>
</evidence>
<keyword evidence="3 11" id="KW-0812">Transmembrane</keyword>
<keyword evidence="14" id="KW-1185">Reference proteome</keyword>
<evidence type="ECO:0000313" key="14">
    <source>
        <dbReference type="Proteomes" id="UP000007635"/>
    </source>
</evidence>
<keyword evidence="6" id="KW-0130">Cell adhesion</keyword>
<evidence type="ECO:0000256" key="11">
    <source>
        <dbReference type="SAM" id="Phobius"/>
    </source>
</evidence>
<dbReference type="InterPro" id="IPR007110">
    <property type="entry name" value="Ig-like_dom"/>
</dbReference>
<evidence type="ECO:0000313" key="13">
    <source>
        <dbReference type="Ensembl" id="ENSGACP00000066619.1"/>
    </source>
</evidence>
<dbReference type="SMART" id="SM00409">
    <property type="entry name" value="IG"/>
    <property type="match status" value="2"/>
</dbReference>
<keyword evidence="7 11" id="KW-1133">Transmembrane helix</keyword>
<dbReference type="InterPro" id="IPR051427">
    <property type="entry name" value="Nectin/Nectin-like"/>
</dbReference>
<evidence type="ECO:0000256" key="6">
    <source>
        <dbReference type="ARBA" id="ARBA00022889"/>
    </source>
</evidence>